<dbReference type="STRING" id="398673.A0A2P4ZMV5"/>
<sequence length="187" mass="20675">MGFVDESEASLVALYGSSCWLMTGLEIEAGLYKSVERRTPSSGWLALATFERACDVYDDGSVYVIDAPGHMPGHVMLVVRVKIQDTEGPDDFIILSGDCFHHSALLGDSKLTGRPPFSKRTMHEDQYQAFDTIQRTAELTKQPNIWVIRAHDAKVAQAIGTDEKGESLGLPSLQDWQKNGWKDDQGS</sequence>
<organism evidence="6 7">
    <name type="scientific">Trichoderma gamsii</name>
    <dbReference type="NCBI Taxonomy" id="398673"/>
    <lineage>
        <taxon>Eukaryota</taxon>
        <taxon>Fungi</taxon>
        <taxon>Dikarya</taxon>
        <taxon>Ascomycota</taxon>
        <taxon>Pezizomycotina</taxon>
        <taxon>Sordariomycetes</taxon>
        <taxon>Hypocreomycetidae</taxon>
        <taxon>Hypocreales</taxon>
        <taxon>Hypocreaceae</taxon>
        <taxon>Trichoderma</taxon>
    </lineage>
</organism>
<evidence type="ECO:0000256" key="4">
    <source>
        <dbReference type="ARBA" id="ARBA00022833"/>
    </source>
</evidence>
<evidence type="ECO:0000256" key="1">
    <source>
        <dbReference type="ARBA" id="ARBA00007749"/>
    </source>
</evidence>
<proteinExistence type="inferred from homology"/>
<dbReference type="GO" id="GO:0046872">
    <property type="term" value="F:metal ion binding"/>
    <property type="evidence" value="ECO:0007669"/>
    <property type="project" value="UniProtKB-KW"/>
</dbReference>
<keyword evidence="2" id="KW-0479">Metal-binding</keyword>
<dbReference type="InterPro" id="IPR051013">
    <property type="entry name" value="MBL_superfamily_lactonases"/>
</dbReference>
<name>A0A2P4ZMV5_9HYPO</name>
<dbReference type="GeneID" id="29982907"/>
<dbReference type="PANTHER" id="PTHR42978">
    <property type="entry name" value="QUORUM-QUENCHING LACTONASE YTNP-RELATED-RELATED"/>
    <property type="match status" value="1"/>
</dbReference>
<comment type="caution">
    <text evidence="6">The sequence shown here is derived from an EMBL/GenBank/DDBJ whole genome shotgun (WGS) entry which is preliminary data.</text>
</comment>
<evidence type="ECO:0000256" key="5">
    <source>
        <dbReference type="SAM" id="MobiDB-lite"/>
    </source>
</evidence>
<reference evidence="6 7" key="1">
    <citation type="journal article" date="2016" name="Genome Announc.">
        <title>Draft Whole-Genome Sequence of Trichoderma gamsii T6085, a Promising Biocontrol Agent of Fusarium Head Blight on Wheat.</title>
        <authorList>
            <person name="Baroncelli R."/>
            <person name="Zapparata A."/>
            <person name="Piaggeschi G."/>
            <person name="Sarrocco S."/>
            <person name="Vannacci G."/>
        </authorList>
    </citation>
    <scope>NUCLEOTIDE SEQUENCE [LARGE SCALE GENOMIC DNA]</scope>
    <source>
        <strain evidence="6 7">T6085</strain>
    </source>
</reference>
<evidence type="ECO:0000313" key="6">
    <source>
        <dbReference type="EMBL" id="PON25622.1"/>
    </source>
</evidence>
<evidence type="ECO:0000256" key="2">
    <source>
        <dbReference type="ARBA" id="ARBA00022723"/>
    </source>
</evidence>
<dbReference type="RefSeq" id="XP_018663941.1">
    <property type="nucleotide sequence ID" value="XM_018802824.1"/>
</dbReference>
<keyword evidence="4" id="KW-0862">Zinc</keyword>
<evidence type="ECO:0000256" key="3">
    <source>
        <dbReference type="ARBA" id="ARBA00022801"/>
    </source>
</evidence>
<gene>
    <name evidence="6" type="ORF">TGAM01_v205507</name>
</gene>
<dbReference type="Proteomes" id="UP000054821">
    <property type="component" value="Unassembled WGS sequence"/>
</dbReference>
<dbReference type="InterPro" id="IPR036866">
    <property type="entry name" value="RibonucZ/Hydroxyglut_hydro"/>
</dbReference>
<keyword evidence="3" id="KW-0378">Hydrolase</keyword>
<protein>
    <recommendedName>
        <fullName evidence="8">Metallo-beta-lactamase domain-containing protein</fullName>
    </recommendedName>
</protein>
<evidence type="ECO:0008006" key="8">
    <source>
        <dbReference type="Google" id="ProtNLM"/>
    </source>
</evidence>
<dbReference type="EMBL" id="JPDN02000017">
    <property type="protein sequence ID" value="PON25622.1"/>
    <property type="molecule type" value="Genomic_DNA"/>
</dbReference>
<comment type="similarity">
    <text evidence="1">Belongs to the metallo-beta-lactamase superfamily.</text>
</comment>
<accession>A0A2P4ZMV5</accession>
<dbReference type="PANTHER" id="PTHR42978:SF5">
    <property type="entry name" value="METALLO-BETA-LACTAMASE DOMAIN-CONTAINING PROTEIN"/>
    <property type="match status" value="1"/>
</dbReference>
<dbReference type="GO" id="GO:0016787">
    <property type="term" value="F:hydrolase activity"/>
    <property type="evidence" value="ECO:0007669"/>
    <property type="project" value="UniProtKB-KW"/>
</dbReference>
<keyword evidence="7" id="KW-1185">Reference proteome</keyword>
<evidence type="ECO:0000313" key="7">
    <source>
        <dbReference type="Proteomes" id="UP000054821"/>
    </source>
</evidence>
<dbReference type="Gene3D" id="3.60.15.10">
    <property type="entry name" value="Ribonuclease Z/Hydroxyacylglutathione hydrolase-like"/>
    <property type="match status" value="1"/>
</dbReference>
<dbReference type="AlphaFoldDB" id="A0A2P4ZMV5"/>
<dbReference type="SUPFAM" id="SSF56281">
    <property type="entry name" value="Metallo-hydrolase/oxidoreductase"/>
    <property type="match status" value="1"/>
</dbReference>
<feature type="region of interest" description="Disordered" evidence="5">
    <location>
        <begin position="164"/>
        <end position="187"/>
    </location>
</feature>